<accession>A0AAD7GRT2</accession>
<dbReference type="PROSITE" id="PS51767">
    <property type="entry name" value="PEPTIDASE_A1"/>
    <property type="match status" value="1"/>
</dbReference>
<comment type="caution">
    <text evidence="4">The sequence shown here is derived from an EMBL/GenBank/DDBJ whole genome shotgun (WGS) entry which is preliminary data.</text>
</comment>
<dbReference type="PANTHER" id="PTHR47966">
    <property type="entry name" value="BETA-SITE APP-CLEAVING ENZYME, ISOFORM A-RELATED"/>
    <property type="match status" value="1"/>
</dbReference>
<evidence type="ECO:0000313" key="5">
    <source>
        <dbReference type="Proteomes" id="UP001215598"/>
    </source>
</evidence>
<dbReference type="EMBL" id="JARKIB010000494">
    <property type="protein sequence ID" value="KAJ7703862.1"/>
    <property type="molecule type" value="Genomic_DNA"/>
</dbReference>
<reference evidence="4" key="1">
    <citation type="submission" date="2023-03" db="EMBL/GenBank/DDBJ databases">
        <title>Massive genome expansion in bonnet fungi (Mycena s.s.) driven by repeated elements and novel gene families across ecological guilds.</title>
        <authorList>
            <consortium name="Lawrence Berkeley National Laboratory"/>
            <person name="Harder C.B."/>
            <person name="Miyauchi S."/>
            <person name="Viragh M."/>
            <person name="Kuo A."/>
            <person name="Thoen E."/>
            <person name="Andreopoulos B."/>
            <person name="Lu D."/>
            <person name="Skrede I."/>
            <person name="Drula E."/>
            <person name="Henrissat B."/>
            <person name="Morin E."/>
            <person name="Kohler A."/>
            <person name="Barry K."/>
            <person name="LaButti K."/>
            <person name="Morin E."/>
            <person name="Salamov A."/>
            <person name="Lipzen A."/>
            <person name="Mereny Z."/>
            <person name="Hegedus B."/>
            <person name="Baldrian P."/>
            <person name="Stursova M."/>
            <person name="Weitz H."/>
            <person name="Taylor A."/>
            <person name="Grigoriev I.V."/>
            <person name="Nagy L.G."/>
            <person name="Martin F."/>
            <person name="Kauserud H."/>
        </authorList>
    </citation>
    <scope>NUCLEOTIDE SEQUENCE</scope>
    <source>
        <strain evidence="4">CBHHK182m</strain>
    </source>
</reference>
<dbReference type="AlphaFoldDB" id="A0AAD7GRT2"/>
<dbReference type="SUPFAM" id="SSF50630">
    <property type="entry name" value="Acid proteases"/>
    <property type="match status" value="1"/>
</dbReference>
<evidence type="ECO:0000313" key="4">
    <source>
        <dbReference type="EMBL" id="KAJ7703862.1"/>
    </source>
</evidence>
<feature type="region of interest" description="Disordered" evidence="2">
    <location>
        <begin position="36"/>
        <end position="55"/>
    </location>
</feature>
<evidence type="ECO:0000256" key="2">
    <source>
        <dbReference type="SAM" id="MobiDB-lite"/>
    </source>
</evidence>
<name>A0AAD7GRT2_9AGAR</name>
<feature type="domain" description="Peptidase A1" evidence="3">
    <location>
        <begin position="114"/>
        <end position="472"/>
    </location>
</feature>
<dbReference type="InterPro" id="IPR021109">
    <property type="entry name" value="Peptidase_aspartic_dom_sf"/>
</dbReference>
<dbReference type="Pfam" id="PF00026">
    <property type="entry name" value="Asp"/>
    <property type="match status" value="1"/>
</dbReference>
<dbReference type="PANTHER" id="PTHR47966:SF75">
    <property type="entry name" value="ENDOPEPTIDASE (CTSD), PUTATIVE (AFU_ORTHOLOGUE AFUA_4G07040)-RELATED"/>
    <property type="match status" value="1"/>
</dbReference>
<dbReference type="Gene3D" id="2.40.70.10">
    <property type="entry name" value="Acid Proteases"/>
    <property type="match status" value="2"/>
</dbReference>
<dbReference type="GO" id="GO:0006508">
    <property type="term" value="P:proteolysis"/>
    <property type="evidence" value="ECO:0007669"/>
    <property type="project" value="InterPro"/>
</dbReference>
<dbReference type="GO" id="GO:0004190">
    <property type="term" value="F:aspartic-type endopeptidase activity"/>
    <property type="evidence" value="ECO:0007669"/>
    <property type="project" value="InterPro"/>
</dbReference>
<dbReference type="CDD" id="cd05471">
    <property type="entry name" value="pepsin_like"/>
    <property type="match status" value="1"/>
</dbReference>
<sequence>MLNGFTIQLTFPHLSLEDQYNDGPCAGLRCQNRVDQSTLQASPSTPEPPPTGVNPVDYLRDVSPGHHTATLNLSSMPIPVYNTEGPAPARRTQSYDEWLACSIPTVSVGRFRRVLGHITTGNPNEKLQTQTFSMELDLGSSEMWVYGTESRGIDGPKGAPGQPARFWAFKSNSTNRLHNSTEHSISYADGSAVSLKLYSDYFHLKSSPPPSGLEKNRDWLWMIFGVAHKVSESFEFSPASGILGLGREMKSPTLLAHDESVSFLQQLQTHLRSPEFVVTLAPTSGCITFGVRAIYDSPEHFGPWSNNIPVAGEAHWRVPSTRKLLNGKEYAYENGSVILDTGAAFCYMDPKFAKDLYDLIPGSFYDSRPKSSSSRPFGVYLIPLDVTQEIPTVQFDVGGALFTLEEFFLSREQTATLLFNGKYYVTGPIQSKENLYPERSRPYTGPDVMGRVALMSMELVCQFPQDQPHSISWRRKDRRVTGGALA</sequence>
<comment type="similarity">
    <text evidence="1">Belongs to the peptidase A1 family.</text>
</comment>
<dbReference type="InterPro" id="IPR033121">
    <property type="entry name" value="PEPTIDASE_A1"/>
</dbReference>
<proteinExistence type="inferred from homology"/>
<keyword evidence="5" id="KW-1185">Reference proteome</keyword>
<dbReference type="InterPro" id="IPR001461">
    <property type="entry name" value="Aspartic_peptidase_A1"/>
</dbReference>
<gene>
    <name evidence="4" type="ORF">B0H16DRAFT_720042</name>
</gene>
<organism evidence="4 5">
    <name type="scientific">Mycena metata</name>
    <dbReference type="NCBI Taxonomy" id="1033252"/>
    <lineage>
        <taxon>Eukaryota</taxon>
        <taxon>Fungi</taxon>
        <taxon>Dikarya</taxon>
        <taxon>Basidiomycota</taxon>
        <taxon>Agaricomycotina</taxon>
        <taxon>Agaricomycetes</taxon>
        <taxon>Agaricomycetidae</taxon>
        <taxon>Agaricales</taxon>
        <taxon>Marasmiineae</taxon>
        <taxon>Mycenaceae</taxon>
        <taxon>Mycena</taxon>
    </lineage>
</organism>
<dbReference type="InterPro" id="IPR034164">
    <property type="entry name" value="Pepsin-like_dom"/>
</dbReference>
<protein>
    <submittedName>
        <fullName evidence="4">Aspartic peptidase domain-containing protein</fullName>
    </submittedName>
</protein>
<evidence type="ECO:0000256" key="1">
    <source>
        <dbReference type="ARBA" id="ARBA00007447"/>
    </source>
</evidence>
<dbReference type="Proteomes" id="UP001215598">
    <property type="component" value="Unassembled WGS sequence"/>
</dbReference>
<evidence type="ECO:0000259" key="3">
    <source>
        <dbReference type="PROSITE" id="PS51767"/>
    </source>
</evidence>